<dbReference type="Gene3D" id="1.10.8.430">
    <property type="entry name" value="Helical domain of apoptotic protease-activating factors"/>
    <property type="match status" value="1"/>
</dbReference>
<name>A0A6P4AMT8_ZIZJJ</name>
<gene>
    <name evidence="3" type="primary">LOC107431159</name>
</gene>
<dbReference type="PRINTS" id="PR00364">
    <property type="entry name" value="DISEASERSIST"/>
</dbReference>
<dbReference type="GO" id="GO:0006952">
    <property type="term" value="P:defense response"/>
    <property type="evidence" value="ECO:0007669"/>
    <property type="project" value="InterPro"/>
</dbReference>
<keyword evidence="2" id="KW-1185">Reference proteome</keyword>
<dbReference type="InParanoid" id="A0A6P4AMT8"/>
<dbReference type="PANTHER" id="PTHR11017">
    <property type="entry name" value="LEUCINE-RICH REPEAT-CONTAINING PROTEIN"/>
    <property type="match status" value="1"/>
</dbReference>
<proteinExistence type="predicted"/>
<evidence type="ECO:0000313" key="3">
    <source>
        <dbReference type="RefSeq" id="XP_015897524.3"/>
    </source>
</evidence>
<dbReference type="AlphaFoldDB" id="A0A6P4AMT8"/>
<accession>A0A6P4AMT8</accession>
<dbReference type="Pfam" id="PF00931">
    <property type="entry name" value="NB-ARC"/>
    <property type="match status" value="1"/>
</dbReference>
<reference evidence="3" key="1">
    <citation type="submission" date="2025-08" db="UniProtKB">
        <authorList>
            <consortium name="RefSeq"/>
        </authorList>
    </citation>
    <scope>IDENTIFICATION</scope>
    <source>
        <tissue evidence="3">Seedling</tissue>
    </source>
</reference>
<dbReference type="InterPro" id="IPR027417">
    <property type="entry name" value="P-loop_NTPase"/>
</dbReference>
<dbReference type="PANTHER" id="PTHR11017:SF573">
    <property type="entry name" value="ADP-RIBOSYL CYCLASE_CYCLIC ADP-RIBOSE HYDROLASE"/>
    <property type="match status" value="1"/>
</dbReference>
<dbReference type="SUPFAM" id="SSF52540">
    <property type="entry name" value="P-loop containing nucleoside triphosphate hydrolases"/>
    <property type="match status" value="1"/>
</dbReference>
<evidence type="ECO:0000259" key="1">
    <source>
        <dbReference type="Pfam" id="PF00931"/>
    </source>
</evidence>
<feature type="domain" description="NB-ARC" evidence="1">
    <location>
        <begin position="8"/>
        <end position="145"/>
    </location>
</feature>
<sequence>MAWAVLETTLALAVFQKLSRHFESHCFLRNVREEYEKHGIMELRKQLLFQLFYHDRTIPSLESTQLQERLCCTKVLVVLDDLDGAISQLNELLPKGYRFGAGSKIIVTTRDAQLVKSSTDKVYEVKRLNDVEALKLFCLHAFENNCDLKGYTAISKSVANYAHGNPLGLEVLGSSFRSKSVKEWKSALDELQIEPNPKIEKVLRISFN</sequence>
<evidence type="ECO:0000313" key="2">
    <source>
        <dbReference type="Proteomes" id="UP001652623"/>
    </source>
</evidence>
<dbReference type="GO" id="GO:0043531">
    <property type="term" value="F:ADP binding"/>
    <property type="evidence" value="ECO:0007669"/>
    <property type="project" value="InterPro"/>
</dbReference>
<dbReference type="GeneID" id="107431159"/>
<dbReference type="InterPro" id="IPR044974">
    <property type="entry name" value="Disease_R_plants"/>
</dbReference>
<dbReference type="InterPro" id="IPR042197">
    <property type="entry name" value="Apaf_helical"/>
</dbReference>
<organism evidence="2 3">
    <name type="scientific">Ziziphus jujuba</name>
    <name type="common">Chinese jujube</name>
    <name type="synonym">Ziziphus sativa</name>
    <dbReference type="NCBI Taxonomy" id="326968"/>
    <lineage>
        <taxon>Eukaryota</taxon>
        <taxon>Viridiplantae</taxon>
        <taxon>Streptophyta</taxon>
        <taxon>Embryophyta</taxon>
        <taxon>Tracheophyta</taxon>
        <taxon>Spermatophyta</taxon>
        <taxon>Magnoliopsida</taxon>
        <taxon>eudicotyledons</taxon>
        <taxon>Gunneridae</taxon>
        <taxon>Pentapetalae</taxon>
        <taxon>rosids</taxon>
        <taxon>fabids</taxon>
        <taxon>Rosales</taxon>
        <taxon>Rhamnaceae</taxon>
        <taxon>Paliureae</taxon>
        <taxon>Ziziphus</taxon>
    </lineage>
</organism>
<dbReference type="KEGG" id="zju:107431159"/>
<dbReference type="Proteomes" id="UP001652623">
    <property type="component" value="Chromosome 6"/>
</dbReference>
<dbReference type="Gene3D" id="3.40.50.300">
    <property type="entry name" value="P-loop containing nucleotide triphosphate hydrolases"/>
    <property type="match status" value="1"/>
</dbReference>
<protein>
    <submittedName>
        <fullName evidence="3">Disease resistance protein Roq1-like</fullName>
    </submittedName>
</protein>
<dbReference type="InterPro" id="IPR002182">
    <property type="entry name" value="NB-ARC"/>
</dbReference>
<dbReference type="RefSeq" id="XP_015897524.3">
    <property type="nucleotide sequence ID" value="XM_016042038.3"/>
</dbReference>